<dbReference type="InParanoid" id="A0A1S3I640"/>
<organism evidence="2 3">
    <name type="scientific">Lingula anatina</name>
    <name type="common">Brachiopod</name>
    <name type="synonym">Lingula unguis</name>
    <dbReference type="NCBI Taxonomy" id="7574"/>
    <lineage>
        <taxon>Eukaryota</taxon>
        <taxon>Metazoa</taxon>
        <taxon>Spiralia</taxon>
        <taxon>Lophotrochozoa</taxon>
        <taxon>Brachiopoda</taxon>
        <taxon>Linguliformea</taxon>
        <taxon>Lingulata</taxon>
        <taxon>Lingulida</taxon>
        <taxon>Linguloidea</taxon>
        <taxon>Lingulidae</taxon>
        <taxon>Lingula</taxon>
    </lineage>
</organism>
<dbReference type="PANTHER" id="PTHR47194">
    <property type="entry name" value="SORTING NEXIN-29-RELATED"/>
    <property type="match status" value="1"/>
</dbReference>
<proteinExistence type="predicted"/>
<evidence type="ECO:0000313" key="3">
    <source>
        <dbReference type="RefSeq" id="XP_013393722.1"/>
    </source>
</evidence>
<keyword evidence="2" id="KW-1185">Reference proteome</keyword>
<dbReference type="PANTHER" id="PTHR47194:SF3">
    <property type="entry name" value="SORTING NEXIN 29"/>
    <property type="match status" value="1"/>
</dbReference>
<dbReference type="OrthoDB" id="3176171at2759"/>
<evidence type="ECO:0000313" key="2">
    <source>
        <dbReference type="Proteomes" id="UP000085678"/>
    </source>
</evidence>
<accession>A0A1S3I640</accession>
<name>A0A1S3I640_LINAN</name>
<dbReference type="SUPFAM" id="SSF64268">
    <property type="entry name" value="PX domain"/>
    <property type="match status" value="1"/>
</dbReference>
<dbReference type="Proteomes" id="UP000085678">
    <property type="component" value="Unplaced"/>
</dbReference>
<dbReference type="AlphaFoldDB" id="A0A1S3I640"/>
<dbReference type="InterPro" id="IPR036871">
    <property type="entry name" value="PX_dom_sf"/>
</dbReference>
<dbReference type="InterPro" id="IPR001683">
    <property type="entry name" value="PX_dom"/>
</dbReference>
<gene>
    <name evidence="3" type="primary">LOC106161334</name>
</gene>
<dbReference type="Pfam" id="PF00787">
    <property type="entry name" value="PX"/>
    <property type="match status" value="1"/>
</dbReference>
<sequence>MPSLALNTEDIEEPVVVVIPSFTLRGYGTDTHHEFEVKIRVLEEETWSVFRRYRRFREMHEHLKKKYPEVAALQFPPKKWFGNRTEKVVKERQNQLQEYVQNVLRVCRKNPDCPLHPNKSKYLSKQTLFEFSLFFKKGVFESSKHGTG</sequence>
<protein>
    <submittedName>
        <fullName evidence="3">Kinesin-like protein KIF16B</fullName>
    </submittedName>
</protein>
<dbReference type="Gene3D" id="3.30.1520.10">
    <property type="entry name" value="Phox-like domain"/>
    <property type="match status" value="1"/>
</dbReference>
<feature type="domain" description="PX" evidence="1">
    <location>
        <begin position="13"/>
        <end position="139"/>
    </location>
</feature>
<reference evidence="3" key="1">
    <citation type="submission" date="2025-08" db="UniProtKB">
        <authorList>
            <consortium name="RefSeq"/>
        </authorList>
    </citation>
    <scope>IDENTIFICATION</scope>
    <source>
        <tissue evidence="3">Gonads</tissue>
    </source>
</reference>
<dbReference type="PROSITE" id="PS50195">
    <property type="entry name" value="PX"/>
    <property type="match status" value="1"/>
</dbReference>
<dbReference type="KEGG" id="lak:106161334"/>
<dbReference type="RefSeq" id="XP_013393722.1">
    <property type="nucleotide sequence ID" value="XM_013538268.1"/>
</dbReference>
<dbReference type="GeneID" id="106161334"/>
<dbReference type="GO" id="GO:0035091">
    <property type="term" value="F:phosphatidylinositol binding"/>
    <property type="evidence" value="ECO:0007669"/>
    <property type="project" value="InterPro"/>
</dbReference>
<dbReference type="STRING" id="7574.A0A1S3I640"/>
<dbReference type="SMART" id="SM00312">
    <property type="entry name" value="PX"/>
    <property type="match status" value="1"/>
</dbReference>
<evidence type="ECO:0000259" key="1">
    <source>
        <dbReference type="PROSITE" id="PS50195"/>
    </source>
</evidence>